<proteinExistence type="predicted"/>
<dbReference type="InterPro" id="IPR006171">
    <property type="entry name" value="TOPRIM_dom"/>
</dbReference>
<dbReference type="PROSITE" id="PS50880">
    <property type="entry name" value="TOPRIM"/>
    <property type="match status" value="1"/>
</dbReference>
<gene>
    <name evidence="3" type="ORF">ACFYTF_30700</name>
</gene>
<evidence type="ECO:0000313" key="4">
    <source>
        <dbReference type="Proteomes" id="UP001601444"/>
    </source>
</evidence>
<evidence type="ECO:0000256" key="1">
    <source>
        <dbReference type="SAM" id="MobiDB-lite"/>
    </source>
</evidence>
<dbReference type="InterPro" id="IPR034154">
    <property type="entry name" value="TOPRIM_DnaG/twinkle"/>
</dbReference>
<dbReference type="Proteomes" id="UP001601444">
    <property type="component" value="Unassembled WGS sequence"/>
</dbReference>
<feature type="compositionally biased region" description="Basic and acidic residues" evidence="1">
    <location>
        <begin position="909"/>
        <end position="921"/>
    </location>
</feature>
<protein>
    <submittedName>
        <fullName evidence="3">Toprim domain-containing protein</fullName>
    </submittedName>
</protein>
<evidence type="ECO:0000259" key="2">
    <source>
        <dbReference type="PROSITE" id="PS50880"/>
    </source>
</evidence>
<sequence length="982" mass="105901">MNSGQHGPSWATITTALETKVGQGKRAGAWTRYCCPSHEADGRGHRPSLGVKYDDREQRTVVRCFAGCENEQVLDALGLQVRDMFDRRLERAAGRGRAYRPRPRQRPASRADKALAAAGLPPKQAAKPDLGRQISAWKQVSTYPYLDADGAVIGEVVRMHAQFEGGRGKQFHQRHWNSRTGQMDKGGFAPIPYQLPQVLDQIADGGVVYVVEGEKDVAAAASAGLVATTNAGGAMSWSAEHAQWLRGAATVVIVADADTAGYRRADRVMSSLAGLVGRVRVVAAATGKDLTDHLQLGHEISELVPIPHLDPYTTVPAAETSAVSAVASTDTATPGGQSMPEYLLAPSGEPVHTHADEVDHIGGQWANFMRLFMAQLTDMARRAAEQRQHAARVARENSEREAEELAARHAAERKAVETRLAKMADAGLGSLSRTQLAEAITDAASWREESQVAATMMTQLSQHVHRRFGVRIDPVTGEVSSDTTADLAGALMSAEGERAAAARLVTAQKRMVELVAGTEGLDEDRRAELYAAIEQWRAHPSARALKDLTQTMQDKGVPERVRTQARLVAVYIGRPADVVPMAELAEIRAVTPTAELRKLPAPLVDPGEEVKPRVDELLRRYQDRVQLGAPTESLRAQLTEAIAVMTPQDQAAARDRGRGIVKNPTEEFPALWPDHVDRDELATQIRMYATLAPQAELAAGKASDLDDATAASMARQAAKHRAAITKAVKSGKGLHELERDQIGAVLRDIEAGKTRTPDLLFVDDRSAAAVDADRATRIARDTSHAHKRQLEQILGSNQAPQGTVRRARSEVGRVMDAQTHLGTGGTSLPDYERLGLDRQLGARLAALGVPEPLRNKVQHHLDYAAGESATAGKQAARIADRWAERRDAVVLARSVDSAGVEASGPDYDSPERRAALERDVRAAGVSEDSVAQRMAADAGRARPPSAAVRNARGGTRRTAPGAGVSRTQHRRRGKGPEKGLGR</sequence>
<feature type="domain" description="Toprim" evidence="2">
    <location>
        <begin position="206"/>
        <end position="287"/>
    </location>
</feature>
<feature type="region of interest" description="Disordered" evidence="1">
    <location>
        <begin position="94"/>
        <end position="130"/>
    </location>
</feature>
<dbReference type="Pfam" id="PF13155">
    <property type="entry name" value="Toprim_2"/>
    <property type="match status" value="1"/>
</dbReference>
<keyword evidence="4" id="KW-1185">Reference proteome</keyword>
<feature type="compositionally biased region" description="Low complexity" evidence="1">
    <location>
        <begin position="946"/>
        <end position="964"/>
    </location>
</feature>
<evidence type="ECO:0000313" key="3">
    <source>
        <dbReference type="EMBL" id="MFF0547210.1"/>
    </source>
</evidence>
<organism evidence="3 4">
    <name type="scientific">Nocardia thailandica</name>
    <dbReference type="NCBI Taxonomy" id="257275"/>
    <lineage>
        <taxon>Bacteria</taxon>
        <taxon>Bacillati</taxon>
        <taxon>Actinomycetota</taxon>
        <taxon>Actinomycetes</taxon>
        <taxon>Mycobacteriales</taxon>
        <taxon>Nocardiaceae</taxon>
        <taxon>Nocardia</taxon>
    </lineage>
</organism>
<name>A0ABW6PXN5_9NOCA</name>
<feature type="region of interest" description="Disordered" evidence="1">
    <location>
        <begin position="898"/>
        <end position="982"/>
    </location>
</feature>
<dbReference type="RefSeq" id="WP_387703306.1">
    <property type="nucleotide sequence ID" value="NZ_JBIAMX010000035.1"/>
</dbReference>
<dbReference type="SUPFAM" id="SSF56731">
    <property type="entry name" value="DNA primase core"/>
    <property type="match status" value="1"/>
</dbReference>
<dbReference type="CDD" id="cd01029">
    <property type="entry name" value="TOPRIM_primases"/>
    <property type="match status" value="1"/>
</dbReference>
<comment type="caution">
    <text evidence="3">The sequence shown here is derived from an EMBL/GenBank/DDBJ whole genome shotgun (WGS) entry which is preliminary data.</text>
</comment>
<dbReference type="EMBL" id="JBIAMX010000035">
    <property type="protein sequence ID" value="MFF0547210.1"/>
    <property type="molecule type" value="Genomic_DNA"/>
</dbReference>
<dbReference type="Gene3D" id="3.40.1360.10">
    <property type="match status" value="1"/>
</dbReference>
<reference evidence="3 4" key="1">
    <citation type="submission" date="2024-10" db="EMBL/GenBank/DDBJ databases">
        <title>The Natural Products Discovery Center: Release of the First 8490 Sequenced Strains for Exploring Actinobacteria Biosynthetic Diversity.</title>
        <authorList>
            <person name="Kalkreuter E."/>
            <person name="Kautsar S.A."/>
            <person name="Yang D."/>
            <person name="Bader C.D."/>
            <person name="Teijaro C.N."/>
            <person name="Fluegel L."/>
            <person name="Davis C.M."/>
            <person name="Simpson J.R."/>
            <person name="Lauterbach L."/>
            <person name="Steele A.D."/>
            <person name="Gui C."/>
            <person name="Meng S."/>
            <person name="Li G."/>
            <person name="Viehrig K."/>
            <person name="Ye F."/>
            <person name="Su P."/>
            <person name="Kiefer A.F."/>
            <person name="Nichols A."/>
            <person name="Cepeda A.J."/>
            <person name="Yan W."/>
            <person name="Fan B."/>
            <person name="Jiang Y."/>
            <person name="Adhikari A."/>
            <person name="Zheng C.-J."/>
            <person name="Schuster L."/>
            <person name="Cowan T.M."/>
            <person name="Smanski M.J."/>
            <person name="Chevrette M.G."/>
            <person name="De Carvalho L.P.S."/>
            <person name="Shen B."/>
        </authorList>
    </citation>
    <scope>NUCLEOTIDE SEQUENCE [LARGE SCALE GENOMIC DNA]</scope>
    <source>
        <strain evidence="3 4">NPDC004045</strain>
    </source>
</reference>
<feature type="compositionally biased region" description="Basic residues" evidence="1">
    <location>
        <begin position="97"/>
        <end position="107"/>
    </location>
</feature>
<accession>A0ABW6PXN5</accession>